<keyword evidence="2" id="KW-0812">Transmembrane</keyword>
<dbReference type="EMBL" id="LJIJ01000220">
    <property type="protein sequence ID" value="ODN00266.1"/>
    <property type="molecule type" value="Genomic_DNA"/>
</dbReference>
<name>A0A1D2N5N8_ORCCI</name>
<dbReference type="AlphaFoldDB" id="A0A1D2N5N8"/>
<evidence type="ECO:0000256" key="2">
    <source>
        <dbReference type="SAM" id="Phobius"/>
    </source>
</evidence>
<evidence type="ECO:0000313" key="3">
    <source>
        <dbReference type="EMBL" id="ODN00266.1"/>
    </source>
</evidence>
<accession>A0A1D2N5N8</accession>
<keyword evidence="2" id="KW-0472">Membrane</keyword>
<organism evidence="3 4">
    <name type="scientific">Orchesella cincta</name>
    <name type="common">Springtail</name>
    <name type="synonym">Podura cincta</name>
    <dbReference type="NCBI Taxonomy" id="48709"/>
    <lineage>
        <taxon>Eukaryota</taxon>
        <taxon>Metazoa</taxon>
        <taxon>Ecdysozoa</taxon>
        <taxon>Arthropoda</taxon>
        <taxon>Hexapoda</taxon>
        <taxon>Collembola</taxon>
        <taxon>Entomobryomorpha</taxon>
        <taxon>Entomobryoidea</taxon>
        <taxon>Orchesellidae</taxon>
        <taxon>Orchesellinae</taxon>
        <taxon>Orchesella</taxon>
    </lineage>
</organism>
<comment type="caution">
    <text evidence="3">The sequence shown here is derived from an EMBL/GenBank/DDBJ whole genome shotgun (WGS) entry which is preliminary data.</text>
</comment>
<feature type="compositionally biased region" description="Polar residues" evidence="1">
    <location>
        <begin position="131"/>
        <end position="149"/>
    </location>
</feature>
<gene>
    <name evidence="3" type="ORF">Ocin01_06420</name>
</gene>
<keyword evidence="2" id="KW-1133">Transmembrane helix</keyword>
<feature type="region of interest" description="Disordered" evidence="1">
    <location>
        <begin position="303"/>
        <end position="326"/>
    </location>
</feature>
<dbReference type="Proteomes" id="UP000094527">
    <property type="component" value="Unassembled WGS sequence"/>
</dbReference>
<reference evidence="3 4" key="1">
    <citation type="journal article" date="2016" name="Genome Biol. Evol.">
        <title>Gene Family Evolution Reflects Adaptation to Soil Environmental Stressors in the Genome of the Collembolan Orchesella cincta.</title>
        <authorList>
            <person name="Faddeeva-Vakhrusheva A."/>
            <person name="Derks M.F."/>
            <person name="Anvar S.Y."/>
            <person name="Agamennone V."/>
            <person name="Suring W."/>
            <person name="Smit S."/>
            <person name="van Straalen N.M."/>
            <person name="Roelofs D."/>
        </authorList>
    </citation>
    <scope>NUCLEOTIDE SEQUENCE [LARGE SCALE GENOMIC DNA]</scope>
    <source>
        <tissue evidence="3">Mixed pool</tissue>
    </source>
</reference>
<evidence type="ECO:0000256" key="1">
    <source>
        <dbReference type="SAM" id="MobiDB-lite"/>
    </source>
</evidence>
<proteinExistence type="predicted"/>
<protein>
    <submittedName>
        <fullName evidence="3">Uncharacterized protein</fullName>
    </submittedName>
</protein>
<feature type="compositionally biased region" description="Acidic residues" evidence="1">
    <location>
        <begin position="246"/>
        <end position="257"/>
    </location>
</feature>
<sequence>MNLLDGIDKSSYSLIFSEDGDTSPRSSRRNFATESLKPHTVLGMKTTLVNGNYSKCDSSSDIESEEQKPLVQSEFKLGVSPLKSNGSERPETTLPSTYNLMGSGNVSLTHNQYSTNPNSCYNIEYVSPLPQQLKGSPDSNELQRSSGSSVPAAGMFNDVNPPVPAKPLPKHNWGPDTYSSNLSTGAAANVNSYSEGQKILPPNYFIKDYSDIFGNIANYETEDVAKLPIISEESKMFLIGLSSNNENEDEDTMENEDQGSSNSPFQSATEEMGGDGDHDQDQDPLLIRPPPKQNVFHQFIRSAKSSKNRMKQSRKHSLKDIAQRDPGSSTALIKEVEIGNDEPGSGPHSPVHGKRKCSIGILLAAISCVFFATSALIVKISSLHPMELLAVRGLIQGILVSPIVISSETVPLGQQ</sequence>
<feature type="region of interest" description="Disordered" evidence="1">
    <location>
        <begin position="245"/>
        <end position="290"/>
    </location>
</feature>
<feature type="compositionally biased region" description="Basic residues" evidence="1">
    <location>
        <begin position="304"/>
        <end position="317"/>
    </location>
</feature>
<feature type="compositionally biased region" description="Polar residues" evidence="1">
    <location>
        <begin position="258"/>
        <end position="269"/>
    </location>
</feature>
<evidence type="ECO:0000313" key="4">
    <source>
        <dbReference type="Proteomes" id="UP000094527"/>
    </source>
</evidence>
<feature type="region of interest" description="Disordered" evidence="1">
    <location>
        <begin position="131"/>
        <end position="176"/>
    </location>
</feature>
<keyword evidence="4" id="KW-1185">Reference proteome</keyword>
<feature type="transmembrane region" description="Helical" evidence="2">
    <location>
        <begin position="359"/>
        <end position="378"/>
    </location>
</feature>